<accession>A0AAW0FAI1</accession>
<dbReference type="AlphaFoldDB" id="A0AAW0FAI1"/>
<protein>
    <submittedName>
        <fullName evidence="1">Uncharacterized protein</fullName>
    </submittedName>
</protein>
<name>A0AAW0FAI1_9APHY</name>
<comment type="caution">
    <text evidence="1">The sequence shown here is derived from an EMBL/GenBank/DDBJ whole genome shotgun (WGS) entry which is preliminary data.</text>
</comment>
<organism evidence="1 2">
    <name type="scientific">Cerrena zonata</name>
    <dbReference type="NCBI Taxonomy" id="2478898"/>
    <lineage>
        <taxon>Eukaryota</taxon>
        <taxon>Fungi</taxon>
        <taxon>Dikarya</taxon>
        <taxon>Basidiomycota</taxon>
        <taxon>Agaricomycotina</taxon>
        <taxon>Agaricomycetes</taxon>
        <taxon>Polyporales</taxon>
        <taxon>Cerrenaceae</taxon>
        <taxon>Cerrena</taxon>
    </lineage>
</organism>
<dbReference type="InterPro" id="IPR035189">
    <property type="entry name" value="Std1/Mth1"/>
</dbReference>
<dbReference type="EMBL" id="JASBNA010000089">
    <property type="protein sequence ID" value="KAK7677396.1"/>
    <property type="molecule type" value="Genomic_DNA"/>
</dbReference>
<keyword evidence="2" id="KW-1185">Reference proteome</keyword>
<gene>
    <name evidence="1" type="ORF">QCA50_019611</name>
</gene>
<dbReference type="Pfam" id="PF17235">
    <property type="entry name" value="STD1"/>
    <property type="match status" value="1"/>
</dbReference>
<sequence length="195" mass="22133">MLIQLPEISKTPDFQYSQQSLPQLVGDLAQLCQLVLIQPHITDKELIYTLFSSNLYHEHHLDVNFKKSVAEISVKQSRLLQINSPRFKYKEIAIRNYLINLAAAATTAYEYKLKTDALKKTIRLSGDKKKISKDEKKKLWEQTIFIFQDLINQGGSSCFTVQTSTASLGVTLDYSPHLKMLGGLPFLLLIMSLGI</sequence>
<proteinExistence type="predicted"/>
<evidence type="ECO:0000313" key="2">
    <source>
        <dbReference type="Proteomes" id="UP001385951"/>
    </source>
</evidence>
<evidence type="ECO:0000313" key="1">
    <source>
        <dbReference type="EMBL" id="KAK7677396.1"/>
    </source>
</evidence>
<reference evidence="1 2" key="1">
    <citation type="submission" date="2022-09" db="EMBL/GenBank/DDBJ databases">
        <authorList>
            <person name="Palmer J.M."/>
        </authorList>
    </citation>
    <scope>NUCLEOTIDE SEQUENCE [LARGE SCALE GENOMIC DNA]</scope>
    <source>
        <strain evidence="1 2">DSM 7382</strain>
    </source>
</reference>
<dbReference type="Proteomes" id="UP001385951">
    <property type="component" value="Unassembled WGS sequence"/>
</dbReference>